<sequence length="341" mass="36620">MRSWCALYVDAGYLLASVATRATGTSLRSGIEVDHERLIEALVAHATSSSGLPVLRVHWYDAARNSVPDQSQGKISLLPRVKVRLGRIGFDGEQKGVDLRIGLDMVAHARNAAIDVIFLVSGDDDLTEAVEEAQAQGVQVMILGVPGKNGDPHGVSRHLQGAADGLDLLAAEALDAVVSPRVGAAGKPALPPSQPQPPVPSPSFFATRRSASEPADHGTPSPVEQTSVRADPALVYSTRTGAAATATSESATAEEDAHIDQVVQRVLETWLRSATIEQREELLTGRPAIPRDIDRALLLDLSGLLGVYDLTDTTRYRLRARFWANVDRSQRAQRITLSARR</sequence>
<feature type="compositionally biased region" description="Pro residues" evidence="1">
    <location>
        <begin position="189"/>
        <end position="201"/>
    </location>
</feature>
<evidence type="ECO:0000256" key="1">
    <source>
        <dbReference type="SAM" id="MobiDB-lite"/>
    </source>
</evidence>
<evidence type="ECO:0000313" key="4">
    <source>
        <dbReference type="Proteomes" id="UP001165136"/>
    </source>
</evidence>
<protein>
    <recommendedName>
        <fullName evidence="2">NYN domain-containing protein</fullName>
    </recommendedName>
</protein>
<dbReference type="Proteomes" id="UP001165136">
    <property type="component" value="Unassembled WGS sequence"/>
</dbReference>
<dbReference type="Pfam" id="PF01936">
    <property type="entry name" value="NYN"/>
    <property type="match status" value="1"/>
</dbReference>
<dbReference type="RefSeq" id="WP_285488169.1">
    <property type="nucleotide sequence ID" value="NZ_BSTI01000010.1"/>
</dbReference>
<feature type="domain" description="NYN" evidence="2">
    <location>
        <begin position="7"/>
        <end position="164"/>
    </location>
</feature>
<organism evidence="3 4">
    <name type="scientific">Amycolatopsis taiwanensis</name>
    <dbReference type="NCBI Taxonomy" id="342230"/>
    <lineage>
        <taxon>Bacteria</taxon>
        <taxon>Bacillati</taxon>
        <taxon>Actinomycetota</taxon>
        <taxon>Actinomycetes</taxon>
        <taxon>Pseudonocardiales</taxon>
        <taxon>Pseudonocardiaceae</taxon>
        <taxon>Amycolatopsis</taxon>
    </lineage>
</organism>
<comment type="caution">
    <text evidence="3">The sequence shown here is derived from an EMBL/GenBank/DDBJ whole genome shotgun (WGS) entry which is preliminary data.</text>
</comment>
<proteinExistence type="predicted"/>
<dbReference type="PANTHER" id="PTHR35458:SF8">
    <property type="entry name" value="SLR0650 PROTEIN"/>
    <property type="match status" value="1"/>
</dbReference>
<accession>A0A9W6R470</accession>
<evidence type="ECO:0000313" key="3">
    <source>
        <dbReference type="EMBL" id="GLY68040.1"/>
    </source>
</evidence>
<keyword evidence="4" id="KW-1185">Reference proteome</keyword>
<dbReference type="AlphaFoldDB" id="A0A9W6R470"/>
<name>A0A9W6R470_9PSEU</name>
<dbReference type="PANTHER" id="PTHR35458">
    <property type="entry name" value="SLR0755 PROTEIN"/>
    <property type="match status" value="1"/>
</dbReference>
<dbReference type="Gene3D" id="3.40.50.1010">
    <property type="entry name" value="5'-nuclease"/>
    <property type="match status" value="1"/>
</dbReference>
<dbReference type="InterPro" id="IPR047140">
    <property type="entry name" value="LabA"/>
</dbReference>
<dbReference type="GO" id="GO:0004540">
    <property type="term" value="F:RNA nuclease activity"/>
    <property type="evidence" value="ECO:0007669"/>
    <property type="project" value="InterPro"/>
</dbReference>
<feature type="region of interest" description="Disordered" evidence="1">
    <location>
        <begin position="185"/>
        <end position="226"/>
    </location>
</feature>
<dbReference type="InterPro" id="IPR021139">
    <property type="entry name" value="NYN"/>
</dbReference>
<evidence type="ECO:0000259" key="2">
    <source>
        <dbReference type="Pfam" id="PF01936"/>
    </source>
</evidence>
<gene>
    <name evidence="3" type="ORF">Atai01_46590</name>
</gene>
<dbReference type="EMBL" id="BSTI01000010">
    <property type="protein sequence ID" value="GLY68040.1"/>
    <property type="molecule type" value="Genomic_DNA"/>
</dbReference>
<reference evidence="3" key="1">
    <citation type="submission" date="2023-03" db="EMBL/GenBank/DDBJ databases">
        <title>Amycolatopsis taiwanensis NBRC 103393.</title>
        <authorList>
            <person name="Ichikawa N."/>
            <person name="Sato H."/>
            <person name="Tonouchi N."/>
        </authorList>
    </citation>
    <scope>NUCLEOTIDE SEQUENCE</scope>
    <source>
        <strain evidence="3">NBRC 103393</strain>
    </source>
</reference>